<organism evidence="1 2">
    <name type="scientific">Halomonas ventosae</name>
    <dbReference type="NCBI Taxonomy" id="229007"/>
    <lineage>
        <taxon>Bacteria</taxon>
        <taxon>Pseudomonadati</taxon>
        <taxon>Pseudomonadota</taxon>
        <taxon>Gammaproteobacteria</taxon>
        <taxon>Oceanospirillales</taxon>
        <taxon>Halomonadaceae</taxon>
        <taxon>Halomonas</taxon>
    </lineage>
</organism>
<protein>
    <submittedName>
        <fullName evidence="1">Uncharacterized protein</fullName>
    </submittedName>
</protein>
<dbReference type="AlphaFoldDB" id="A0A2T0VKV0"/>
<comment type="caution">
    <text evidence="1">The sequence shown here is derived from an EMBL/GenBank/DDBJ whole genome shotgun (WGS) entry which is preliminary data.</text>
</comment>
<dbReference type="EMBL" id="PVTM01000011">
    <property type="protein sequence ID" value="PRY70871.1"/>
    <property type="molecule type" value="Genomic_DNA"/>
</dbReference>
<proteinExistence type="predicted"/>
<name>A0A2T0VKV0_9GAMM</name>
<accession>A0A2T0VKV0</accession>
<sequence>MTMTRCAQPTSRVAYHGSVTFAVRGDWHGYWFTPGVPVAMS</sequence>
<gene>
    <name evidence="1" type="ORF">BCL64_111115</name>
</gene>
<dbReference type="RefSeq" id="WP_258176298.1">
    <property type="nucleotide sequence ID" value="NZ_PVTM01000011.1"/>
</dbReference>
<dbReference type="Proteomes" id="UP000239896">
    <property type="component" value="Unassembled WGS sequence"/>
</dbReference>
<reference evidence="1 2" key="1">
    <citation type="submission" date="2018-03" db="EMBL/GenBank/DDBJ databases">
        <title>Comparative analysis of microorganisms from saline springs in Andes Mountain Range, Colombia.</title>
        <authorList>
            <person name="Rubin E."/>
        </authorList>
    </citation>
    <scope>NUCLEOTIDE SEQUENCE [LARGE SCALE GENOMIC DNA]</scope>
    <source>
        <strain evidence="1 2">USBA 854</strain>
    </source>
</reference>
<keyword evidence="2" id="KW-1185">Reference proteome</keyword>
<evidence type="ECO:0000313" key="1">
    <source>
        <dbReference type="EMBL" id="PRY70871.1"/>
    </source>
</evidence>
<evidence type="ECO:0000313" key="2">
    <source>
        <dbReference type="Proteomes" id="UP000239896"/>
    </source>
</evidence>